<accession>A0A9P4WXC4</accession>
<gene>
    <name evidence="3" type="ORF">E8E12_008800</name>
</gene>
<dbReference type="PANTHER" id="PTHR28029:SF1">
    <property type="entry name" value="PROTEIN ILM1"/>
    <property type="match status" value="1"/>
</dbReference>
<feature type="chain" id="PRO_5040181475" description="Increased loss of mitochondrial DNA protein 1" evidence="2">
    <location>
        <begin position="22"/>
        <end position="179"/>
    </location>
</feature>
<comment type="caution">
    <text evidence="3">The sequence shown here is derived from an EMBL/GenBank/DDBJ whole genome shotgun (WGS) entry which is preliminary data.</text>
</comment>
<evidence type="ECO:0000313" key="4">
    <source>
        <dbReference type="Proteomes" id="UP000758155"/>
    </source>
</evidence>
<evidence type="ECO:0000313" key="3">
    <source>
        <dbReference type="EMBL" id="KAF3044681.1"/>
    </source>
</evidence>
<keyword evidence="1" id="KW-0472">Membrane</keyword>
<keyword evidence="1" id="KW-1133">Transmembrane helix</keyword>
<organism evidence="3 4">
    <name type="scientific">Didymella heteroderae</name>
    <dbReference type="NCBI Taxonomy" id="1769908"/>
    <lineage>
        <taxon>Eukaryota</taxon>
        <taxon>Fungi</taxon>
        <taxon>Dikarya</taxon>
        <taxon>Ascomycota</taxon>
        <taxon>Pezizomycotina</taxon>
        <taxon>Dothideomycetes</taxon>
        <taxon>Pleosporomycetidae</taxon>
        <taxon>Pleosporales</taxon>
        <taxon>Pleosporineae</taxon>
        <taxon>Didymellaceae</taxon>
        <taxon>Didymella</taxon>
    </lineage>
</organism>
<feature type="transmembrane region" description="Helical" evidence="1">
    <location>
        <begin position="96"/>
        <end position="115"/>
    </location>
</feature>
<evidence type="ECO:0000256" key="1">
    <source>
        <dbReference type="SAM" id="Phobius"/>
    </source>
</evidence>
<evidence type="ECO:0000256" key="2">
    <source>
        <dbReference type="SAM" id="SignalP"/>
    </source>
</evidence>
<keyword evidence="4" id="KW-1185">Reference proteome</keyword>
<dbReference type="InterPro" id="IPR018815">
    <property type="entry name" value="Incr_loss_mito_DNA_1"/>
</dbReference>
<dbReference type="AlphaFoldDB" id="A0A9P4WXC4"/>
<keyword evidence="1" id="KW-0812">Transmembrane</keyword>
<dbReference type="Proteomes" id="UP000758155">
    <property type="component" value="Unassembled WGS sequence"/>
</dbReference>
<dbReference type="Pfam" id="PF10311">
    <property type="entry name" value="Ilm1"/>
    <property type="match status" value="1"/>
</dbReference>
<dbReference type="OrthoDB" id="5299849at2759"/>
<protein>
    <recommendedName>
        <fullName evidence="5">Increased loss of mitochondrial DNA protein 1</fullName>
    </recommendedName>
</protein>
<sequence>MAIISANAMIRSLALFHLTLAALLIKNPKLIANQSVIMILGGSMQLPTPRDFATPSAAVAFIAVLFAFIGVNDLTAASLPEEVFDEYWGAQTPVRLVFLFALTGYTFLFKEGGMFGGARGIAYSNSPGSYLKNSIVFSWGFIELSTWFWIFVTLREERRERARKLIEKRQKEAEKSERM</sequence>
<feature type="signal peptide" evidence="2">
    <location>
        <begin position="1"/>
        <end position="21"/>
    </location>
</feature>
<feature type="transmembrane region" description="Helical" evidence="1">
    <location>
        <begin position="135"/>
        <end position="154"/>
    </location>
</feature>
<dbReference type="PANTHER" id="PTHR28029">
    <property type="entry name" value="PROTEIN ILM1"/>
    <property type="match status" value="1"/>
</dbReference>
<dbReference type="EMBL" id="SWKV01000008">
    <property type="protein sequence ID" value="KAF3044681.1"/>
    <property type="molecule type" value="Genomic_DNA"/>
</dbReference>
<name>A0A9P4WXC4_9PLEO</name>
<feature type="transmembrane region" description="Helical" evidence="1">
    <location>
        <begin position="56"/>
        <end position="75"/>
    </location>
</feature>
<proteinExistence type="predicted"/>
<reference evidence="3" key="1">
    <citation type="submission" date="2019-04" db="EMBL/GenBank/DDBJ databases">
        <title>Sequencing of skin fungus with MAO and IRED activity.</title>
        <authorList>
            <person name="Marsaioli A.J."/>
            <person name="Bonatto J.M.C."/>
            <person name="Reis Junior O."/>
        </authorList>
    </citation>
    <scope>NUCLEOTIDE SEQUENCE</scope>
    <source>
        <strain evidence="3">28M1</strain>
    </source>
</reference>
<keyword evidence="2" id="KW-0732">Signal</keyword>
<evidence type="ECO:0008006" key="5">
    <source>
        <dbReference type="Google" id="ProtNLM"/>
    </source>
</evidence>